<dbReference type="Proteomes" id="UP001159405">
    <property type="component" value="Unassembled WGS sequence"/>
</dbReference>
<gene>
    <name evidence="1" type="ORF">PLOB_00027904</name>
</gene>
<proteinExistence type="predicted"/>
<protein>
    <submittedName>
        <fullName evidence="1">Uncharacterized protein</fullName>
    </submittedName>
</protein>
<evidence type="ECO:0000313" key="2">
    <source>
        <dbReference type="Proteomes" id="UP001159405"/>
    </source>
</evidence>
<dbReference type="EMBL" id="CALNXK010000034">
    <property type="protein sequence ID" value="CAH3120428.1"/>
    <property type="molecule type" value="Genomic_DNA"/>
</dbReference>
<accession>A0ABN8NSD0</accession>
<evidence type="ECO:0000313" key="1">
    <source>
        <dbReference type="EMBL" id="CAH3120428.1"/>
    </source>
</evidence>
<sequence>MWKANKRVENSEDGIELKDVKVQSNSSKGNLKDIEDKLGQLVCEVGKLQEQLVNISSQANGTFSQSTTHM</sequence>
<reference evidence="1 2" key="1">
    <citation type="submission" date="2022-05" db="EMBL/GenBank/DDBJ databases">
        <authorList>
            <consortium name="Genoscope - CEA"/>
            <person name="William W."/>
        </authorList>
    </citation>
    <scope>NUCLEOTIDE SEQUENCE [LARGE SCALE GENOMIC DNA]</scope>
</reference>
<comment type="caution">
    <text evidence="1">The sequence shown here is derived from an EMBL/GenBank/DDBJ whole genome shotgun (WGS) entry which is preliminary data.</text>
</comment>
<keyword evidence="2" id="KW-1185">Reference proteome</keyword>
<name>A0ABN8NSD0_9CNID</name>
<organism evidence="1 2">
    <name type="scientific">Porites lobata</name>
    <dbReference type="NCBI Taxonomy" id="104759"/>
    <lineage>
        <taxon>Eukaryota</taxon>
        <taxon>Metazoa</taxon>
        <taxon>Cnidaria</taxon>
        <taxon>Anthozoa</taxon>
        <taxon>Hexacorallia</taxon>
        <taxon>Scleractinia</taxon>
        <taxon>Fungiina</taxon>
        <taxon>Poritidae</taxon>
        <taxon>Porites</taxon>
    </lineage>
</organism>